<dbReference type="Pfam" id="PF01026">
    <property type="entry name" value="TatD_DNase"/>
    <property type="match status" value="1"/>
</dbReference>
<dbReference type="PANTHER" id="PTHR46124">
    <property type="entry name" value="D-AMINOACYL-TRNA DEACYLASE"/>
    <property type="match status" value="1"/>
</dbReference>
<organism evidence="1">
    <name type="scientific">marine metagenome</name>
    <dbReference type="NCBI Taxonomy" id="408172"/>
    <lineage>
        <taxon>unclassified sequences</taxon>
        <taxon>metagenomes</taxon>
        <taxon>ecological metagenomes</taxon>
    </lineage>
</organism>
<dbReference type="InterPro" id="IPR032466">
    <property type="entry name" value="Metal_Hydrolase"/>
</dbReference>
<feature type="non-terminal residue" evidence="1">
    <location>
        <position position="85"/>
    </location>
</feature>
<dbReference type="GO" id="GO:0016788">
    <property type="term" value="F:hydrolase activity, acting on ester bonds"/>
    <property type="evidence" value="ECO:0007669"/>
    <property type="project" value="InterPro"/>
</dbReference>
<protein>
    <recommendedName>
        <fullName evidence="2">Hydrolase TatD</fullName>
    </recommendedName>
</protein>
<name>A0A382Y989_9ZZZZ</name>
<dbReference type="SUPFAM" id="SSF51556">
    <property type="entry name" value="Metallo-dependent hydrolases"/>
    <property type="match status" value="1"/>
</dbReference>
<evidence type="ECO:0000313" key="1">
    <source>
        <dbReference type="EMBL" id="SVD79385.1"/>
    </source>
</evidence>
<dbReference type="InterPro" id="IPR001130">
    <property type="entry name" value="TatD-like"/>
</dbReference>
<evidence type="ECO:0008006" key="2">
    <source>
        <dbReference type="Google" id="ProtNLM"/>
    </source>
</evidence>
<sequence length="85" mass="9441">MTEIGLIDSHTHLQDEIFDDNRKKVIARAREEGVEHIFVCSEDISSSQAAVKLAQTDPRITAMVGFHPHNASEATLGKLDQVKEL</sequence>
<proteinExistence type="predicted"/>
<dbReference type="AlphaFoldDB" id="A0A382Y989"/>
<dbReference type="EMBL" id="UINC01173666">
    <property type="protein sequence ID" value="SVD79385.1"/>
    <property type="molecule type" value="Genomic_DNA"/>
</dbReference>
<dbReference type="PANTHER" id="PTHR46124:SF2">
    <property type="entry name" value="D-AMINOACYL-TRNA DEACYLASE"/>
    <property type="match status" value="1"/>
</dbReference>
<gene>
    <name evidence="1" type="ORF">METZ01_LOCUS432239</name>
</gene>
<dbReference type="GO" id="GO:0005829">
    <property type="term" value="C:cytosol"/>
    <property type="evidence" value="ECO:0007669"/>
    <property type="project" value="TreeGrafter"/>
</dbReference>
<reference evidence="1" key="1">
    <citation type="submission" date="2018-05" db="EMBL/GenBank/DDBJ databases">
        <authorList>
            <person name="Lanie J.A."/>
            <person name="Ng W.-L."/>
            <person name="Kazmierczak K.M."/>
            <person name="Andrzejewski T.M."/>
            <person name="Davidsen T.M."/>
            <person name="Wayne K.J."/>
            <person name="Tettelin H."/>
            <person name="Glass J.I."/>
            <person name="Rusch D."/>
            <person name="Podicherti R."/>
            <person name="Tsui H.-C.T."/>
            <person name="Winkler M.E."/>
        </authorList>
    </citation>
    <scope>NUCLEOTIDE SEQUENCE</scope>
</reference>
<dbReference type="Gene3D" id="3.20.20.140">
    <property type="entry name" value="Metal-dependent hydrolases"/>
    <property type="match status" value="1"/>
</dbReference>
<accession>A0A382Y989</accession>